<evidence type="ECO:0000256" key="1">
    <source>
        <dbReference type="SAM" id="SignalP"/>
    </source>
</evidence>
<feature type="chain" id="PRO_5041401645" description="GPI anchored protein" evidence="1">
    <location>
        <begin position="20"/>
        <end position="140"/>
    </location>
</feature>
<comment type="caution">
    <text evidence="2">The sequence shown here is derived from an EMBL/GenBank/DDBJ whole genome shotgun (WGS) entry which is preliminary data.</text>
</comment>
<gene>
    <name evidence="2" type="ORF">B0H67DRAFT_564908</name>
</gene>
<organism evidence="2 3">
    <name type="scientific">Lasiosphaeris hirsuta</name>
    <dbReference type="NCBI Taxonomy" id="260670"/>
    <lineage>
        <taxon>Eukaryota</taxon>
        <taxon>Fungi</taxon>
        <taxon>Dikarya</taxon>
        <taxon>Ascomycota</taxon>
        <taxon>Pezizomycotina</taxon>
        <taxon>Sordariomycetes</taxon>
        <taxon>Sordariomycetidae</taxon>
        <taxon>Sordariales</taxon>
        <taxon>Lasiosphaeriaceae</taxon>
        <taxon>Lasiosphaeris</taxon>
    </lineage>
</organism>
<name>A0AA40BC03_9PEZI</name>
<feature type="signal peptide" evidence="1">
    <location>
        <begin position="1"/>
        <end position="19"/>
    </location>
</feature>
<sequence>MQFKSIYTLLAFGLSLVMADDETTTSTSTLTQTVTITQCNPTVTDCPGYPTTTSTSTLSSSSSWAWHLTNSTVPAGPTAGWSNSSSIVVIPTSHVTSIVQATPTKATTSTSSIPTSGASGLIMQSGLLLTILGAGMALVA</sequence>
<evidence type="ECO:0000313" key="3">
    <source>
        <dbReference type="Proteomes" id="UP001172102"/>
    </source>
</evidence>
<reference evidence="2" key="1">
    <citation type="submission" date="2023-06" db="EMBL/GenBank/DDBJ databases">
        <title>Genome-scale phylogeny and comparative genomics of the fungal order Sordariales.</title>
        <authorList>
            <consortium name="Lawrence Berkeley National Laboratory"/>
            <person name="Hensen N."/>
            <person name="Bonometti L."/>
            <person name="Westerberg I."/>
            <person name="Brannstrom I.O."/>
            <person name="Guillou S."/>
            <person name="Cros-Aarteil S."/>
            <person name="Calhoun S."/>
            <person name="Haridas S."/>
            <person name="Kuo A."/>
            <person name="Mondo S."/>
            <person name="Pangilinan J."/>
            <person name="Riley R."/>
            <person name="Labutti K."/>
            <person name="Andreopoulos B."/>
            <person name="Lipzen A."/>
            <person name="Chen C."/>
            <person name="Yanf M."/>
            <person name="Daum C."/>
            <person name="Ng V."/>
            <person name="Clum A."/>
            <person name="Steindorff A."/>
            <person name="Ohm R."/>
            <person name="Martin F."/>
            <person name="Silar P."/>
            <person name="Natvig D."/>
            <person name="Lalanne C."/>
            <person name="Gautier V."/>
            <person name="Ament-Velasquez S.L."/>
            <person name="Kruys A."/>
            <person name="Hutchinson M.I."/>
            <person name="Powell A.J."/>
            <person name="Barry K."/>
            <person name="Miller A.N."/>
            <person name="Grigoriev I.V."/>
            <person name="Debuchy R."/>
            <person name="Gladieux P."/>
            <person name="Thoren M.H."/>
            <person name="Johannesson H."/>
        </authorList>
    </citation>
    <scope>NUCLEOTIDE SEQUENCE</scope>
    <source>
        <strain evidence="2">SMH4607-1</strain>
    </source>
</reference>
<keyword evidence="3" id="KW-1185">Reference proteome</keyword>
<protein>
    <recommendedName>
        <fullName evidence="4">GPI anchored protein</fullName>
    </recommendedName>
</protein>
<dbReference type="EMBL" id="JAUKUA010000001">
    <property type="protein sequence ID" value="KAK0731472.1"/>
    <property type="molecule type" value="Genomic_DNA"/>
</dbReference>
<proteinExistence type="predicted"/>
<evidence type="ECO:0000313" key="2">
    <source>
        <dbReference type="EMBL" id="KAK0731472.1"/>
    </source>
</evidence>
<evidence type="ECO:0008006" key="4">
    <source>
        <dbReference type="Google" id="ProtNLM"/>
    </source>
</evidence>
<accession>A0AA40BC03</accession>
<dbReference type="Proteomes" id="UP001172102">
    <property type="component" value="Unassembled WGS sequence"/>
</dbReference>
<dbReference type="AlphaFoldDB" id="A0AA40BC03"/>
<keyword evidence="1" id="KW-0732">Signal</keyword>